<feature type="domain" description="Glycosyltransferase 2-like" evidence="4">
    <location>
        <begin position="6"/>
        <end position="165"/>
    </location>
</feature>
<proteinExistence type="inferred from homology"/>
<dbReference type="Gene3D" id="3.90.550.10">
    <property type="entry name" value="Spore Coat Polysaccharide Biosynthesis Protein SpsA, Chain A"/>
    <property type="match status" value="1"/>
</dbReference>
<evidence type="ECO:0000313" key="5">
    <source>
        <dbReference type="EMBL" id="MFC5653480.1"/>
    </source>
</evidence>
<name>A0ABW0W6K2_9BACL</name>
<dbReference type="Pfam" id="PF00535">
    <property type="entry name" value="Glycos_transf_2"/>
    <property type="match status" value="1"/>
</dbReference>
<dbReference type="RefSeq" id="WP_379192134.1">
    <property type="nucleotide sequence ID" value="NZ_JBHSOW010000127.1"/>
</dbReference>
<dbReference type="PANTHER" id="PTHR43685:SF5">
    <property type="entry name" value="GLYCOSYLTRANSFERASE EPSE-RELATED"/>
    <property type="match status" value="1"/>
</dbReference>
<keyword evidence="2" id="KW-0328">Glycosyltransferase</keyword>
<dbReference type="InterPro" id="IPR050834">
    <property type="entry name" value="Glycosyltransf_2"/>
</dbReference>
<sequence>MPDVGIVMPVYKQKPSYLRAAIQSILKQSYSNFKFIIVIDGAPEVRSIIQQETQHDKRVTIIMNERNQGVAKTLNCGFEHLYADTGIQYLTWVSSDNIYYPDYIRLQRRHLRNGPEQLGLIYTCFREIDDNDRPVYDDFHTEEMKVYQKKPKEELLDFCLIGPSFMYKSMYAKAIDGYGTEPVEDYEYWLRLTELCDIEYIPQVLMDYRVNSAFSVSAQLQSNQQHRRWRNAYQMAKLSARQRRNIPLETTVLHPVTDGSSKSIDFIEHLLEQYYSNFRFIVLDLTPGRLIKKPLSDIPDPKIQYKTMPGMSEREAILQTLRTVQTPFTMVYGKEKLSMFDLQRLAIQLRKSSVPFLSAYFTLGGDAIECRIKPKPVPLEPVFNELYKTIVLKKVLGLKSY</sequence>
<dbReference type="EMBL" id="JBHSOW010000127">
    <property type="protein sequence ID" value="MFC5653480.1"/>
    <property type="molecule type" value="Genomic_DNA"/>
</dbReference>
<comment type="caution">
    <text evidence="5">The sequence shown here is derived from an EMBL/GenBank/DDBJ whole genome shotgun (WGS) entry which is preliminary data.</text>
</comment>
<keyword evidence="6" id="KW-1185">Reference proteome</keyword>
<reference evidence="6" key="1">
    <citation type="journal article" date="2019" name="Int. J. Syst. Evol. Microbiol.">
        <title>The Global Catalogue of Microorganisms (GCM) 10K type strain sequencing project: providing services to taxonomists for standard genome sequencing and annotation.</title>
        <authorList>
            <consortium name="The Broad Institute Genomics Platform"/>
            <consortium name="The Broad Institute Genome Sequencing Center for Infectious Disease"/>
            <person name="Wu L."/>
            <person name="Ma J."/>
        </authorList>
    </citation>
    <scope>NUCLEOTIDE SEQUENCE [LARGE SCALE GENOMIC DNA]</scope>
    <source>
        <strain evidence="6">CGMCC 1.3240</strain>
    </source>
</reference>
<organism evidence="5 6">
    <name type="scientific">Paenibacillus solisilvae</name>
    <dbReference type="NCBI Taxonomy" id="2486751"/>
    <lineage>
        <taxon>Bacteria</taxon>
        <taxon>Bacillati</taxon>
        <taxon>Bacillota</taxon>
        <taxon>Bacilli</taxon>
        <taxon>Bacillales</taxon>
        <taxon>Paenibacillaceae</taxon>
        <taxon>Paenibacillus</taxon>
    </lineage>
</organism>
<keyword evidence="3" id="KW-0808">Transferase</keyword>
<evidence type="ECO:0000313" key="6">
    <source>
        <dbReference type="Proteomes" id="UP001596047"/>
    </source>
</evidence>
<dbReference type="InterPro" id="IPR001173">
    <property type="entry name" value="Glyco_trans_2-like"/>
</dbReference>
<evidence type="ECO:0000256" key="3">
    <source>
        <dbReference type="ARBA" id="ARBA00022679"/>
    </source>
</evidence>
<dbReference type="PANTHER" id="PTHR43685">
    <property type="entry name" value="GLYCOSYLTRANSFERASE"/>
    <property type="match status" value="1"/>
</dbReference>
<protein>
    <submittedName>
        <fullName evidence="5">Glycosyltransferase family 2 protein</fullName>
    </submittedName>
</protein>
<evidence type="ECO:0000256" key="2">
    <source>
        <dbReference type="ARBA" id="ARBA00022676"/>
    </source>
</evidence>
<accession>A0ABW0W6K2</accession>
<dbReference type="Proteomes" id="UP001596047">
    <property type="component" value="Unassembled WGS sequence"/>
</dbReference>
<dbReference type="InterPro" id="IPR029044">
    <property type="entry name" value="Nucleotide-diphossugar_trans"/>
</dbReference>
<gene>
    <name evidence="5" type="ORF">ACFPYJ_31055</name>
</gene>
<evidence type="ECO:0000256" key="1">
    <source>
        <dbReference type="ARBA" id="ARBA00006739"/>
    </source>
</evidence>
<comment type="similarity">
    <text evidence="1">Belongs to the glycosyltransferase 2 family.</text>
</comment>
<dbReference type="SUPFAM" id="SSF53448">
    <property type="entry name" value="Nucleotide-diphospho-sugar transferases"/>
    <property type="match status" value="1"/>
</dbReference>
<evidence type="ECO:0000259" key="4">
    <source>
        <dbReference type="Pfam" id="PF00535"/>
    </source>
</evidence>